<organism evidence="2 3">
    <name type="scientific">Sphingomonas changbaiensis NBRC 104936</name>
    <dbReference type="NCBI Taxonomy" id="1219043"/>
    <lineage>
        <taxon>Bacteria</taxon>
        <taxon>Pseudomonadati</taxon>
        <taxon>Pseudomonadota</taxon>
        <taxon>Alphaproteobacteria</taxon>
        <taxon>Sphingomonadales</taxon>
        <taxon>Sphingomonadaceae</taxon>
        <taxon>Sphingomonas</taxon>
    </lineage>
</organism>
<feature type="domain" description="Calcineurin-like phosphoesterase" evidence="1">
    <location>
        <begin position="47"/>
        <end position="239"/>
    </location>
</feature>
<evidence type="ECO:0000313" key="2">
    <source>
        <dbReference type="EMBL" id="GAO39199.1"/>
    </source>
</evidence>
<sequence>MDMFDRRGMLRCMGWAGTGALFTLGGGIPGSITLDAALGATPKPGFSFLQISDTHLGFNKPANPDPLGTLKEVIAKAKALPVRPDFIIHTGDVTHLATPEQFDLAQQMLGEFGVPIHVVPGEHDIVDGNDPRPFLDRFGRAARGEGWYSFDAGGAHFVALVNSIHLGDRGMGTLGEAQLAWLGQDLAGRSASTPIIVFAHFPLWDLYSDWGWGTADGAQALSLLKRFGSVTVLNGHIHQVQQKIEGDLTFHTARSTAYPQPAPGEGAGPGPLVLPSVQLRSAIGLRSVTLRQGAGPIAITDTPLA</sequence>
<accession>A0A0E9MNS3</accession>
<protein>
    <submittedName>
        <fullName evidence="2">Putative hydrolase</fullName>
    </submittedName>
</protein>
<keyword evidence="2" id="KW-0378">Hydrolase</keyword>
<keyword evidence="3" id="KW-1185">Reference proteome</keyword>
<dbReference type="STRING" id="1219043.SCH01S_28_00580"/>
<dbReference type="InterPro" id="IPR004843">
    <property type="entry name" value="Calcineurin-like_PHP"/>
</dbReference>
<dbReference type="Proteomes" id="UP000033202">
    <property type="component" value="Unassembled WGS sequence"/>
</dbReference>
<dbReference type="AlphaFoldDB" id="A0A0E9MNS3"/>
<dbReference type="GO" id="GO:0016787">
    <property type="term" value="F:hydrolase activity"/>
    <property type="evidence" value="ECO:0007669"/>
    <property type="project" value="UniProtKB-KW"/>
</dbReference>
<evidence type="ECO:0000313" key="3">
    <source>
        <dbReference type="Proteomes" id="UP000033202"/>
    </source>
</evidence>
<dbReference type="Gene3D" id="3.60.21.10">
    <property type="match status" value="1"/>
</dbReference>
<evidence type="ECO:0000259" key="1">
    <source>
        <dbReference type="Pfam" id="PF00149"/>
    </source>
</evidence>
<dbReference type="RefSeq" id="WP_046348030.1">
    <property type="nucleotide sequence ID" value="NZ_BBWU01000028.1"/>
</dbReference>
<dbReference type="PANTHER" id="PTHR43143:SF6">
    <property type="entry name" value="BLL3016 PROTEIN"/>
    <property type="match status" value="1"/>
</dbReference>
<dbReference type="InterPro" id="IPR029052">
    <property type="entry name" value="Metallo-depent_PP-like"/>
</dbReference>
<comment type="caution">
    <text evidence="2">The sequence shown here is derived from an EMBL/GenBank/DDBJ whole genome shotgun (WGS) entry which is preliminary data.</text>
</comment>
<reference evidence="2 3" key="1">
    <citation type="submission" date="2015-04" db="EMBL/GenBank/DDBJ databases">
        <title>Whole genome shotgun sequence of Sphingomonas changbaiensis NBRC 104936.</title>
        <authorList>
            <person name="Katano-Makiyama Y."/>
            <person name="Hosoyama A."/>
            <person name="Hashimoto M."/>
            <person name="Noguchi M."/>
            <person name="Tsuchikane K."/>
            <person name="Ohji S."/>
            <person name="Yamazoe A."/>
            <person name="Ichikawa N."/>
            <person name="Kimura A."/>
            <person name="Fujita N."/>
        </authorList>
    </citation>
    <scope>NUCLEOTIDE SEQUENCE [LARGE SCALE GENOMIC DNA]</scope>
    <source>
        <strain evidence="2 3">NBRC 104936</strain>
    </source>
</reference>
<dbReference type="InterPro" id="IPR051918">
    <property type="entry name" value="STPP_CPPED1"/>
</dbReference>
<dbReference type="SUPFAM" id="SSF56300">
    <property type="entry name" value="Metallo-dependent phosphatases"/>
    <property type="match status" value="1"/>
</dbReference>
<dbReference type="PANTHER" id="PTHR43143">
    <property type="entry name" value="METALLOPHOSPHOESTERASE, CALCINEURIN SUPERFAMILY"/>
    <property type="match status" value="1"/>
</dbReference>
<dbReference type="Pfam" id="PF00149">
    <property type="entry name" value="Metallophos"/>
    <property type="match status" value="1"/>
</dbReference>
<proteinExistence type="predicted"/>
<gene>
    <name evidence="2" type="ORF">SCH01S_28_00580</name>
</gene>
<name>A0A0E9MNS3_9SPHN</name>
<dbReference type="EMBL" id="BBWU01000028">
    <property type="protein sequence ID" value="GAO39199.1"/>
    <property type="molecule type" value="Genomic_DNA"/>
</dbReference>